<feature type="transmembrane region" description="Helical" evidence="1">
    <location>
        <begin position="12"/>
        <end position="36"/>
    </location>
</feature>
<evidence type="ECO:0000313" key="3">
    <source>
        <dbReference type="EMBL" id="GGW48586.1"/>
    </source>
</evidence>
<feature type="domain" description="Type 4 fimbrial biogenesis protein PilX N-terminal" evidence="2">
    <location>
        <begin position="10"/>
        <end position="60"/>
    </location>
</feature>
<dbReference type="InterPro" id="IPR025746">
    <property type="entry name" value="PilX_N_dom"/>
</dbReference>
<evidence type="ECO:0000259" key="2">
    <source>
        <dbReference type="Pfam" id="PF14341"/>
    </source>
</evidence>
<dbReference type="Proteomes" id="UP000634667">
    <property type="component" value="Unassembled WGS sequence"/>
</dbReference>
<dbReference type="EMBL" id="BMYR01000001">
    <property type="protein sequence ID" value="GGW48586.1"/>
    <property type="molecule type" value="Genomic_DNA"/>
</dbReference>
<name>A0ABQ2WBQ0_9ALTE</name>
<protein>
    <submittedName>
        <fullName evidence="3">MSHA biogenesis protein MshP</fullName>
    </submittedName>
</protein>
<dbReference type="Pfam" id="PF14341">
    <property type="entry name" value="PilX_N"/>
    <property type="match status" value="1"/>
</dbReference>
<keyword evidence="4" id="KW-1185">Reference proteome</keyword>
<organism evidence="3 4">
    <name type="scientific">Alishewanella tabrizica</name>
    <dbReference type="NCBI Taxonomy" id="671278"/>
    <lineage>
        <taxon>Bacteria</taxon>
        <taxon>Pseudomonadati</taxon>
        <taxon>Pseudomonadota</taxon>
        <taxon>Gammaproteobacteria</taxon>
        <taxon>Alteromonadales</taxon>
        <taxon>Alteromonadaceae</taxon>
        <taxon>Alishewanella</taxon>
    </lineage>
</organism>
<reference evidence="4" key="1">
    <citation type="journal article" date="2019" name="Int. J. Syst. Evol. Microbiol.">
        <title>The Global Catalogue of Microorganisms (GCM) 10K type strain sequencing project: providing services to taxonomists for standard genome sequencing and annotation.</title>
        <authorList>
            <consortium name="The Broad Institute Genomics Platform"/>
            <consortium name="The Broad Institute Genome Sequencing Center for Infectious Disease"/>
            <person name="Wu L."/>
            <person name="Ma J."/>
        </authorList>
    </citation>
    <scope>NUCLEOTIDE SEQUENCE [LARGE SCALE GENOMIC DNA]</scope>
    <source>
        <strain evidence="4">KCTC 23723</strain>
    </source>
</reference>
<keyword evidence="1" id="KW-0472">Membrane</keyword>
<comment type="caution">
    <text evidence="3">The sequence shown here is derived from an EMBL/GenBank/DDBJ whole genome shotgun (WGS) entry which is preliminary data.</text>
</comment>
<gene>
    <name evidence="3" type="primary">mshP2</name>
    <name evidence="3" type="ORF">GCM10008111_00290</name>
</gene>
<proteinExistence type="predicted"/>
<keyword evidence="1" id="KW-0812">Transmembrane</keyword>
<evidence type="ECO:0000256" key="1">
    <source>
        <dbReference type="SAM" id="Phobius"/>
    </source>
</evidence>
<sequence>MCPNFARQQRGSALVIAIFIIVVMLALVVSLSRLLLSSSESLVYEVQGTRAFFAAQSGLELALTEVFPRAGSSVCNNNVFTFDDPGLRGCEVRISCQQQTLPANSVANNMYQLTSLGRCEADGFITSRTISMEVRE</sequence>
<dbReference type="RefSeq" id="WP_189479256.1">
    <property type="nucleotide sequence ID" value="NZ_BMYR01000001.1"/>
</dbReference>
<accession>A0ABQ2WBQ0</accession>
<evidence type="ECO:0000313" key="4">
    <source>
        <dbReference type="Proteomes" id="UP000634667"/>
    </source>
</evidence>
<keyword evidence="1" id="KW-1133">Transmembrane helix</keyword>